<keyword evidence="8" id="KW-1185">Reference proteome</keyword>
<sequence>MKTRKANLFITLIRKLKEDDILALASQLSYNLLLSLFPFFIFLFTIAGYSDVSSEEVLISLKNILPVNVYSLISDTVVEIFDSRKGNLLSFSLIVTIWIASNGFNAVIKAVNKAYNEEECRPFWKLQVISILSTIILSFLIIFSLFLLVLGNFILIKLTLWFNLSLELIYIWNFLRYILALLIMIFIFTLIYKITPCTPSSFIDALPGSIFATIGWVLASLGFAYYVDNFANYSRLYGSIGAVIALMVWLYLTSVIILIGGEINSLFSDQ</sequence>
<protein>
    <submittedName>
        <fullName evidence="7">Uncharacterized protein</fullName>
    </submittedName>
</protein>
<dbReference type="InterPro" id="IPR017039">
    <property type="entry name" value="Virul_fac_BrkB"/>
</dbReference>
<dbReference type="PANTHER" id="PTHR30213:SF0">
    <property type="entry name" value="UPF0761 MEMBRANE PROTEIN YIHY"/>
    <property type="match status" value="1"/>
</dbReference>
<dbReference type="NCBIfam" id="TIGR00765">
    <property type="entry name" value="yihY_not_rbn"/>
    <property type="match status" value="1"/>
</dbReference>
<name>A0A0L6ZC97_9CLOT</name>
<feature type="transmembrane region" description="Helical" evidence="6">
    <location>
        <begin position="174"/>
        <end position="194"/>
    </location>
</feature>
<dbReference type="PATRIC" id="fig|1121318.3.peg.755"/>
<reference evidence="8" key="1">
    <citation type="submission" date="2015-08" db="EMBL/GenBank/DDBJ databases">
        <title>Genome sequence of the strict anaerobe Clostridium homopropionicum LuHBu1 (DSM 5847T).</title>
        <authorList>
            <person name="Poehlein A."/>
            <person name="Beck M."/>
            <person name="Schiel-Bengelsdorf B."/>
            <person name="Bengelsdorf F.R."/>
            <person name="Daniel R."/>
            <person name="Duerre P."/>
        </authorList>
    </citation>
    <scope>NUCLEOTIDE SEQUENCE [LARGE SCALE GENOMIC DNA]</scope>
    <source>
        <strain evidence="8">DSM 5847</strain>
    </source>
</reference>
<comment type="caution">
    <text evidence="7">The sequence shown here is derived from an EMBL/GenBank/DDBJ whole genome shotgun (WGS) entry which is preliminary data.</text>
</comment>
<organism evidence="7 8">
    <name type="scientific">Clostridium homopropionicum DSM 5847</name>
    <dbReference type="NCBI Taxonomy" id="1121318"/>
    <lineage>
        <taxon>Bacteria</taxon>
        <taxon>Bacillati</taxon>
        <taxon>Bacillota</taxon>
        <taxon>Clostridia</taxon>
        <taxon>Eubacteriales</taxon>
        <taxon>Clostridiaceae</taxon>
        <taxon>Clostridium</taxon>
    </lineage>
</organism>
<proteinExistence type="predicted"/>
<dbReference type="Proteomes" id="UP000037043">
    <property type="component" value="Unassembled WGS sequence"/>
</dbReference>
<evidence type="ECO:0000313" key="8">
    <source>
        <dbReference type="Proteomes" id="UP000037043"/>
    </source>
</evidence>
<evidence type="ECO:0000256" key="2">
    <source>
        <dbReference type="ARBA" id="ARBA00022475"/>
    </source>
</evidence>
<accession>A0A0L6ZC97</accession>
<feature type="transmembrane region" description="Helical" evidence="6">
    <location>
        <begin position="88"/>
        <end position="108"/>
    </location>
</feature>
<feature type="transmembrane region" description="Helical" evidence="6">
    <location>
        <begin position="129"/>
        <end position="154"/>
    </location>
</feature>
<dbReference type="EMBL" id="LHUR01000012">
    <property type="protein sequence ID" value="KOA20609.1"/>
    <property type="molecule type" value="Genomic_DNA"/>
</dbReference>
<keyword evidence="3 6" id="KW-0812">Transmembrane</keyword>
<evidence type="ECO:0000256" key="5">
    <source>
        <dbReference type="ARBA" id="ARBA00023136"/>
    </source>
</evidence>
<dbReference type="PANTHER" id="PTHR30213">
    <property type="entry name" value="INNER MEMBRANE PROTEIN YHJD"/>
    <property type="match status" value="1"/>
</dbReference>
<keyword evidence="2" id="KW-1003">Cell membrane</keyword>
<evidence type="ECO:0000256" key="1">
    <source>
        <dbReference type="ARBA" id="ARBA00004651"/>
    </source>
</evidence>
<dbReference type="GO" id="GO:0005886">
    <property type="term" value="C:plasma membrane"/>
    <property type="evidence" value="ECO:0007669"/>
    <property type="project" value="UniProtKB-SubCell"/>
</dbReference>
<feature type="transmembrane region" description="Helical" evidence="6">
    <location>
        <begin position="239"/>
        <end position="260"/>
    </location>
</feature>
<evidence type="ECO:0000256" key="4">
    <source>
        <dbReference type="ARBA" id="ARBA00022989"/>
    </source>
</evidence>
<feature type="transmembrane region" description="Helical" evidence="6">
    <location>
        <begin position="206"/>
        <end position="227"/>
    </location>
</feature>
<feature type="transmembrane region" description="Helical" evidence="6">
    <location>
        <begin position="21"/>
        <end position="47"/>
    </location>
</feature>
<dbReference type="RefSeq" id="WP_052220343.1">
    <property type="nucleotide sequence ID" value="NZ_LHUR01000012.1"/>
</dbReference>
<gene>
    <name evidence="7" type="ORF">CLHOM_07510</name>
</gene>
<keyword evidence="5 6" id="KW-0472">Membrane</keyword>
<comment type="subcellular location">
    <subcellularLocation>
        <location evidence="1">Cell membrane</location>
        <topology evidence="1">Multi-pass membrane protein</topology>
    </subcellularLocation>
</comment>
<keyword evidence="4 6" id="KW-1133">Transmembrane helix</keyword>
<dbReference type="STRING" id="36844.SAMN04488501_103253"/>
<evidence type="ECO:0000313" key="7">
    <source>
        <dbReference type="EMBL" id="KOA20609.1"/>
    </source>
</evidence>
<evidence type="ECO:0000256" key="6">
    <source>
        <dbReference type="SAM" id="Phobius"/>
    </source>
</evidence>
<dbReference type="AlphaFoldDB" id="A0A0L6ZC97"/>
<evidence type="ECO:0000256" key="3">
    <source>
        <dbReference type="ARBA" id="ARBA00022692"/>
    </source>
</evidence>
<dbReference type="Pfam" id="PF03631">
    <property type="entry name" value="Virul_fac_BrkB"/>
    <property type="match status" value="1"/>
</dbReference>
<dbReference type="PIRSF" id="PIRSF035875">
    <property type="entry name" value="RNase_BN"/>
    <property type="match status" value="1"/>
</dbReference>